<feature type="non-terminal residue" evidence="1">
    <location>
        <position position="38"/>
    </location>
</feature>
<name>A0A087U462_STEMI</name>
<accession>A0A087U462</accession>
<reference evidence="1 2" key="1">
    <citation type="submission" date="2013-11" db="EMBL/GenBank/DDBJ databases">
        <title>Genome sequencing of Stegodyphus mimosarum.</title>
        <authorList>
            <person name="Bechsgaard J."/>
        </authorList>
    </citation>
    <scope>NUCLEOTIDE SEQUENCE [LARGE SCALE GENOMIC DNA]</scope>
</reference>
<gene>
    <name evidence="1" type="ORF">X975_17041</name>
</gene>
<keyword evidence="2" id="KW-1185">Reference proteome</keyword>
<dbReference type="Proteomes" id="UP000054359">
    <property type="component" value="Unassembled WGS sequence"/>
</dbReference>
<feature type="non-terminal residue" evidence="1">
    <location>
        <position position="1"/>
    </location>
</feature>
<dbReference type="AlphaFoldDB" id="A0A087U462"/>
<protein>
    <submittedName>
        <fullName evidence="1">Uncharacterized protein</fullName>
    </submittedName>
</protein>
<evidence type="ECO:0000313" key="2">
    <source>
        <dbReference type="Proteomes" id="UP000054359"/>
    </source>
</evidence>
<organism evidence="1 2">
    <name type="scientific">Stegodyphus mimosarum</name>
    <name type="common">African social velvet spider</name>
    <dbReference type="NCBI Taxonomy" id="407821"/>
    <lineage>
        <taxon>Eukaryota</taxon>
        <taxon>Metazoa</taxon>
        <taxon>Ecdysozoa</taxon>
        <taxon>Arthropoda</taxon>
        <taxon>Chelicerata</taxon>
        <taxon>Arachnida</taxon>
        <taxon>Araneae</taxon>
        <taxon>Araneomorphae</taxon>
        <taxon>Entelegynae</taxon>
        <taxon>Eresoidea</taxon>
        <taxon>Eresidae</taxon>
        <taxon>Stegodyphus</taxon>
    </lineage>
</organism>
<proteinExistence type="predicted"/>
<evidence type="ECO:0000313" key="1">
    <source>
        <dbReference type="EMBL" id="KFM72151.1"/>
    </source>
</evidence>
<sequence length="38" mass="4358">WFSNYVVLCTFPSPSFPNPFIANTPSLNFYSVKSTRLD</sequence>
<dbReference type="EMBL" id="KK118066">
    <property type="protein sequence ID" value="KFM72151.1"/>
    <property type="molecule type" value="Genomic_DNA"/>
</dbReference>